<reference evidence="2 3" key="1">
    <citation type="journal article" date="2018" name="Sci. Data">
        <title>The draft genome sequence of cork oak.</title>
        <authorList>
            <person name="Ramos A.M."/>
            <person name="Usie A."/>
            <person name="Barbosa P."/>
            <person name="Barros P.M."/>
            <person name="Capote T."/>
            <person name="Chaves I."/>
            <person name="Simoes F."/>
            <person name="Abreu I."/>
            <person name="Carrasquinho I."/>
            <person name="Faro C."/>
            <person name="Guimaraes J.B."/>
            <person name="Mendonca D."/>
            <person name="Nobrega F."/>
            <person name="Rodrigues L."/>
            <person name="Saibo N.J.M."/>
            <person name="Varela M.C."/>
            <person name="Egas C."/>
            <person name="Matos J."/>
            <person name="Miguel C.M."/>
            <person name="Oliveira M.M."/>
            <person name="Ricardo C.P."/>
            <person name="Goncalves S."/>
        </authorList>
    </citation>
    <scope>NUCLEOTIDE SEQUENCE [LARGE SCALE GENOMIC DNA]</scope>
    <source>
        <strain evidence="3">cv. HL8</strain>
    </source>
</reference>
<feature type="region of interest" description="Disordered" evidence="1">
    <location>
        <begin position="82"/>
        <end position="120"/>
    </location>
</feature>
<accession>A0AAW0JJ71</accession>
<sequence>MLVPFLVGYLPQMMNEWCPLYRQAKQLDSVEMFPVNGHHGDGETNVTSSSAERNRNSGSRNSGTTVPEQSWLKQLRELAKASFSKDESGAPSDPSTSRARWSGFWGTKGSGSPTLNASSDFKWNPSGLYNDLEAIFASK</sequence>
<comment type="caution">
    <text evidence="2">The sequence shown here is derived from an EMBL/GenBank/DDBJ whole genome shotgun (WGS) entry which is preliminary data.</text>
</comment>
<proteinExistence type="predicted"/>
<protein>
    <submittedName>
        <fullName evidence="2">Uncharacterized protein</fullName>
    </submittedName>
</protein>
<organism evidence="2 3">
    <name type="scientific">Quercus suber</name>
    <name type="common">Cork oak</name>
    <dbReference type="NCBI Taxonomy" id="58331"/>
    <lineage>
        <taxon>Eukaryota</taxon>
        <taxon>Viridiplantae</taxon>
        <taxon>Streptophyta</taxon>
        <taxon>Embryophyta</taxon>
        <taxon>Tracheophyta</taxon>
        <taxon>Spermatophyta</taxon>
        <taxon>Magnoliopsida</taxon>
        <taxon>eudicotyledons</taxon>
        <taxon>Gunneridae</taxon>
        <taxon>Pentapetalae</taxon>
        <taxon>rosids</taxon>
        <taxon>fabids</taxon>
        <taxon>Fagales</taxon>
        <taxon>Fagaceae</taxon>
        <taxon>Quercus</taxon>
    </lineage>
</organism>
<feature type="region of interest" description="Disordered" evidence="1">
    <location>
        <begin position="33"/>
        <end position="70"/>
    </location>
</feature>
<evidence type="ECO:0000256" key="1">
    <source>
        <dbReference type="SAM" id="MobiDB-lite"/>
    </source>
</evidence>
<dbReference type="Proteomes" id="UP000237347">
    <property type="component" value="Unassembled WGS sequence"/>
</dbReference>
<feature type="compositionally biased region" description="Polar residues" evidence="1">
    <location>
        <begin position="44"/>
        <end position="70"/>
    </location>
</feature>
<feature type="compositionally biased region" description="Polar residues" evidence="1">
    <location>
        <begin position="110"/>
        <end position="120"/>
    </location>
</feature>
<dbReference type="AlphaFoldDB" id="A0AAW0JJ71"/>
<dbReference type="EMBL" id="PKMF04000555">
    <property type="protein sequence ID" value="KAK7826136.1"/>
    <property type="molecule type" value="Genomic_DNA"/>
</dbReference>
<keyword evidence="3" id="KW-1185">Reference proteome</keyword>
<gene>
    <name evidence="2" type="ORF">CFP56_032439</name>
</gene>
<evidence type="ECO:0000313" key="3">
    <source>
        <dbReference type="Proteomes" id="UP000237347"/>
    </source>
</evidence>
<name>A0AAW0JJ71_QUESU</name>
<evidence type="ECO:0000313" key="2">
    <source>
        <dbReference type="EMBL" id="KAK7826136.1"/>
    </source>
</evidence>